<protein>
    <submittedName>
        <fullName evidence="2">Uncharacterized protein</fullName>
    </submittedName>
</protein>
<feature type="chain" id="PRO_5034885227" evidence="1">
    <location>
        <begin position="19"/>
        <end position="95"/>
    </location>
</feature>
<evidence type="ECO:0000313" key="3">
    <source>
        <dbReference type="Proteomes" id="UP000670092"/>
    </source>
</evidence>
<sequence>MAFLSFLLGRILLKRLWSPIFMISGARVDLDYAINRQIVRVESQHDPVSFPPCLGCHGHTKMGSKQQHSTTKYIDIQRQIYNLQPQVDSVNSKST</sequence>
<organism evidence="2 3">
    <name type="scientific">Ajellomyces capsulatus</name>
    <name type="common">Darling's disease fungus</name>
    <name type="synonym">Histoplasma capsulatum</name>
    <dbReference type="NCBI Taxonomy" id="5037"/>
    <lineage>
        <taxon>Eukaryota</taxon>
        <taxon>Fungi</taxon>
        <taxon>Dikarya</taxon>
        <taxon>Ascomycota</taxon>
        <taxon>Pezizomycotina</taxon>
        <taxon>Eurotiomycetes</taxon>
        <taxon>Eurotiomycetidae</taxon>
        <taxon>Onygenales</taxon>
        <taxon>Ajellomycetaceae</taxon>
        <taxon>Histoplasma</taxon>
    </lineage>
</organism>
<comment type="caution">
    <text evidence="2">The sequence shown here is derived from an EMBL/GenBank/DDBJ whole genome shotgun (WGS) entry which is preliminary data.</text>
</comment>
<evidence type="ECO:0000313" key="2">
    <source>
        <dbReference type="EMBL" id="KAG5305205.1"/>
    </source>
</evidence>
<dbReference type="VEuPathDB" id="FungiDB:I7I52_03791"/>
<proteinExistence type="predicted"/>
<feature type="signal peptide" evidence="1">
    <location>
        <begin position="1"/>
        <end position="18"/>
    </location>
</feature>
<dbReference type="Proteomes" id="UP000670092">
    <property type="component" value="Unassembled WGS sequence"/>
</dbReference>
<dbReference type="EMBL" id="JAEVHI010000001">
    <property type="protein sequence ID" value="KAG5305205.1"/>
    <property type="molecule type" value="Genomic_DNA"/>
</dbReference>
<accession>A0A8H7ZCE7</accession>
<gene>
    <name evidence="2" type="ORF">I7I52_03791</name>
</gene>
<dbReference type="AlphaFoldDB" id="A0A8H7ZCE7"/>
<evidence type="ECO:0000256" key="1">
    <source>
        <dbReference type="SAM" id="SignalP"/>
    </source>
</evidence>
<name>A0A8H7ZCE7_AJECA</name>
<keyword evidence="1" id="KW-0732">Signal</keyword>
<reference evidence="2 3" key="1">
    <citation type="submission" date="2021-01" db="EMBL/GenBank/DDBJ databases">
        <title>Chromosome-level genome assembly of a human fungal pathogen reveals clustering of transcriptionally co-regulated genes.</title>
        <authorList>
            <person name="Voorhies M."/>
            <person name="Cohen S."/>
            <person name="Shea T.P."/>
            <person name="Petrus S."/>
            <person name="Munoz J.F."/>
            <person name="Poplawski S."/>
            <person name="Goldman W.E."/>
            <person name="Michael T."/>
            <person name="Cuomo C.A."/>
            <person name="Sil A."/>
            <person name="Beyhan S."/>
        </authorList>
    </citation>
    <scope>NUCLEOTIDE SEQUENCE [LARGE SCALE GENOMIC DNA]</scope>
    <source>
        <strain evidence="2 3">G184AR</strain>
    </source>
</reference>